<evidence type="ECO:0000256" key="4">
    <source>
        <dbReference type="ARBA" id="ARBA00022729"/>
    </source>
</evidence>
<evidence type="ECO:0000256" key="8">
    <source>
        <dbReference type="RuleBase" id="RU361238"/>
    </source>
</evidence>
<name>A0A2T2PC22_CORCC</name>
<evidence type="ECO:0000256" key="5">
    <source>
        <dbReference type="ARBA" id="ARBA00022801"/>
    </source>
</evidence>
<evidence type="ECO:0000256" key="7">
    <source>
        <dbReference type="ARBA" id="ARBA00023157"/>
    </source>
</evidence>
<proteinExistence type="inferred from homology"/>
<keyword evidence="7" id="KW-1015">Disulfide bond</keyword>
<dbReference type="GO" id="GO:0030600">
    <property type="term" value="F:feruloyl esterase activity"/>
    <property type="evidence" value="ECO:0007669"/>
    <property type="project" value="UniProtKB-ARBA"/>
</dbReference>
<evidence type="ECO:0000313" key="10">
    <source>
        <dbReference type="Proteomes" id="UP000240883"/>
    </source>
</evidence>
<dbReference type="InterPro" id="IPR011118">
    <property type="entry name" value="Tannase/feruloyl_esterase"/>
</dbReference>
<evidence type="ECO:0000256" key="2">
    <source>
        <dbReference type="ARBA" id="ARBA00022487"/>
    </source>
</evidence>
<keyword evidence="5 8" id="KW-0378">Hydrolase</keyword>
<feature type="chain" id="PRO_5015368673" description="Carboxylic ester hydrolase" evidence="8">
    <location>
        <begin position="19"/>
        <end position="541"/>
    </location>
</feature>
<dbReference type="Proteomes" id="UP000240883">
    <property type="component" value="Unassembled WGS sequence"/>
</dbReference>
<dbReference type="PANTHER" id="PTHR33938:SF2">
    <property type="entry name" value="CARBOXYLIC ESTER HYDROLASE"/>
    <property type="match status" value="1"/>
</dbReference>
<sequence>MRWHSLVNLATFLGTTQALNCSRDAIQAALPSGASVNFARPLADNSTFEVPEGDTGYPTNPVALPALCAVSVQVQSVGNSTFGFGLFLPEDWNGRFLAVGNGGFAGGINWLDMRPGSKYGFATMSTDTGHNSSSSDGTWAYNRPDVRENWGHLAMHGSVVVAKTLTKAFYAKDISYNYYAGCSTGGRQGLKEAEFYPEDFDGIMAGAPAWWTTHLQPWTIKVALYNLPTSADYHIPPALFPAIAQEVRKQCDPQDGLVDNIVSDPVGCNFRIEELLCGANVTNATSAGCLTSPQLSTLQNVYSDFVGENQTFFFPHLWLSSEPQWILFAGEAPNPLGTDYVRYFLDFGADWSFYDFNEDIQRLADRVNPGNASVGFDLSAFHNKGGKILAYHGMSDGLIPTGVLPYYYNHVDRTLKPKGIELDNFFRSFLVPGMGHCGGTFPGVDAPWYFAGANQAQDLAPTTWGVPGFENDKDYDAMLALMEWVEEGVAPEKIIATKYVDETAPGEVLRQRPLCIYPKQAKYTGEGDVDDASSWECASLY</sequence>
<feature type="signal peptide" evidence="8">
    <location>
        <begin position="1"/>
        <end position="18"/>
    </location>
</feature>
<keyword evidence="6" id="KW-0106">Calcium</keyword>
<dbReference type="PANTHER" id="PTHR33938">
    <property type="entry name" value="FERULOYL ESTERASE B-RELATED"/>
    <property type="match status" value="1"/>
</dbReference>
<dbReference type="EMBL" id="KZ678128">
    <property type="protein sequence ID" value="PSN74918.1"/>
    <property type="molecule type" value="Genomic_DNA"/>
</dbReference>
<evidence type="ECO:0000256" key="6">
    <source>
        <dbReference type="ARBA" id="ARBA00022837"/>
    </source>
</evidence>
<dbReference type="OrthoDB" id="3039123at2759"/>
<evidence type="ECO:0000256" key="3">
    <source>
        <dbReference type="ARBA" id="ARBA00022723"/>
    </source>
</evidence>
<dbReference type="InterPro" id="IPR029058">
    <property type="entry name" value="AB_hydrolase_fold"/>
</dbReference>
<accession>A0A2T2PC22</accession>
<evidence type="ECO:0000313" key="9">
    <source>
        <dbReference type="EMBL" id="PSN74918.1"/>
    </source>
</evidence>
<gene>
    <name evidence="9" type="ORF">BS50DRAFT_26992</name>
</gene>
<comment type="similarity">
    <text evidence="1 8">Belongs to the tannase family.</text>
</comment>
<organism evidence="9 10">
    <name type="scientific">Corynespora cassiicola Philippines</name>
    <dbReference type="NCBI Taxonomy" id="1448308"/>
    <lineage>
        <taxon>Eukaryota</taxon>
        <taxon>Fungi</taxon>
        <taxon>Dikarya</taxon>
        <taxon>Ascomycota</taxon>
        <taxon>Pezizomycotina</taxon>
        <taxon>Dothideomycetes</taxon>
        <taxon>Pleosporomycetidae</taxon>
        <taxon>Pleosporales</taxon>
        <taxon>Corynesporascaceae</taxon>
        <taxon>Corynespora</taxon>
    </lineage>
</organism>
<keyword evidence="10" id="KW-1185">Reference proteome</keyword>
<evidence type="ECO:0000256" key="1">
    <source>
        <dbReference type="ARBA" id="ARBA00006249"/>
    </source>
</evidence>
<keyword evidence="3" id="KW-0479">Metal-binding</keyword>
<keyword evidence="4 8" id="KW-0732">Signal</keyword>
<dbReference type="SUPFAM" id="SSF53474">
    <property type="entry name" value="alpha/beta-Hydrolases"/>
    <property type="match status" value="1"/>
</dbReference>
<dbReference type="Pfam" id="PF07519">
    <property type="entry name" value="Tannase"/>
    <property type="match status" value="2"/>
</dbReference>
<reference evidence="9 10" key="1">
    <citation type="journal article" date="2018" name="Front. Microbiol.">
        <title>Genome-Wide Analysis of Corynespora cassiicola Leaf Fall Disease Putative Effectors.</title>
        <authorList>
            <person name="Lopez D."/>
            <person name="Ribeiro S."/>
            <person name="Label P."/>
            <person name="Fumanal B."/>
            <person name="Venisse J.S."/>
            <person name="Kohler A."/>
            <person name="de Oliveira R.R."/>
            <person name="Labutti K."/>
            <person name="Lipzen A."/>
            <person name="Lail K."/>
            <person name="Bauer D."/>
            <person name="Ohm R.A."/>
            <person name="Barry K.W."/>
            <person name="Spatafora J."/>
            <person name="Grigoriev I.V."/>
            <person name="Martin F.M."/>
            <person name="Pujade-Renaud V."/>
        </authorList>
    </citation>
    <scope>NUCLEOTIDE SEQUENCE [LARGE SCALE GENOMIC DNA]</scope>
    <source>
        <strain evidence="9 10">Philippines</strain>
    </source>
</reference>
<dbReference type="STRING" id="1448308.A0A2T2PC22"/>
<dbReference type="EC" id="3.1.1.-" evidence="8"/>
<keyword evidence="2" id="KW-0719">Serine esterase</keyword>
<dbReference type="GO" id="GO:0046872">
    <property type="term" value="F:metal ion binding"/>
    <property type="evidence" value="ECO:0007669"/>
    <property type="project" value="UniProtKB-KW"/>
</dbReference>
<dbReference type="AlphaFoldDB" id="A0A2T2PC22"/>
<protein>
    <recommendedName>
        <fullName evidence="8">Carboxylic ester hydrolase</fullName>
        <ecNumber evidence="8">3.1.1.-</ecNumber>
    </recommendedName>
</protein>